<keyword evidence="6 7" id="KW-0472">Membrane</keyword>
<dbReference type="Pfam" id="PF04511">
    <property type="entry name" value="DER1"/>
    <property type="match status" value="1"/>
</dbReference>
<keyword evidence="3 7" id="KW-0812">Transmembrane</keyword>
<evidence type="ECO:0000256" key="3">
    <source>
        <dbReference type="ARBA" id="ARBA00022692"/>
    </source>
</evidence>
<keyword evidence="4 7" id="KW-0256">Endoplasmic reticulum</keyword>
<reference evidence="9" key="1">
    <citation type="submission" date="2014-12" db="EMBL/GenBank/DDBJ databases">
        <title>Genome Sequence of Valsa Canker Pathogens Uncovers a Specific Adaption of Colonization on Woody Bark.</title>
        <authorList>
            <person name="Yin Z."/>
            <person name="Liu H."/>
            <person name="Gao X."/>
            <person name="Li Z."/>
            <person name="Song N."/>
            <person name="Ke X."/>
            <person name="Dai Q."/>
            <person name="Wu Y."/>
            <person name="Sun Y."/>
            <person name="Xu J.-R."/>
            <person name="Kang Z.K."/>
            <person name="Wang L."/>
            <person name="Huang L."/>
        </authorList>
    </citation>
    <scope>NUCLEOTIDE SEQUENCE [LARGE SCALE GENOMIC DNA]</scope>
    <source>
        <strain evidence="9">03-8</strain>
    </source>
</reference>
<dbReference type="Proteomes" id="UP000078559">
    <property type="component" value="Chromosome 7"/>
</dbReference>
<evidence type="ECO:0000256" key="7">
    <source>
        <dbReference type="RuleBase" id="RU363059"/>
    </source>
</evidence>
<evidence type="ECO:0000313" key="10">
    <source>
        <dbReference type="Proteomes" id="UP000078559"/>
    </source>
</evidence>
<comment type="similarity">
    <text evidence="2 7">Belongs to the derlin family.</text>
</comment>
<dbReference type="InterPro" id="IPR007599">
    <property type="entry name" value="DER1"/>
</dbReference>
<proteinExistence type="inferred from homology"/>
<evidence type="ECO:0000313" key="9">
    <source>
        <dbReference type="EMBL" id="KUI71046.1"/>
    </source>
</evidence>
<comment type="function">
    <text evidence="7">May be involved in the degradation of misfolded endoplasmic reticulum (ER) luminal proteins.</text>
</comment>
<dbReference type="PANTHER" id="PTHR11009">
    <property type="entry name" value="DER1-LIKE PROTEIN, DERLIN"/>
    <property type="match status" value="1"/>
</dbReference>
<feature type="compositionally biased region" description="Low complexity" evidence="8">
    <location>
        <begin position="318"/>
        <end position="330"/>
    </location>
</feature>
<evidence type="ECO:0000256" key="6">
    <source>
        <dbReference type="ARBA" id="ARBA00023136"/>
    </source>
</evidence>
<evidence type="ECO:0000256" key="2">
    <source>
        <dbReference type="ARBA" id="ARBA00008917"/>
    </source>
</evidence>
<name>A0A194W3D7_CYTMA</name>
<gene>
    <name evidence="9" type="ORF">VM1G_07209</name>
</gene>
<evidence type="ECO:0000256" key="5">
    <source>
        <dbReference type="ARBA" id="ARBA00022989"/>
    </source>
</evidence>
<dbReference type="InterPro" id="IPR035952">
    <property type="entry name" value="Rhomboid-like_sf"/>
</dbReference>
<comment type="subcellular location">
    <subcellularLocation>
        <location evidence="1 7">Endoplasmic reticulum membrane</location>
        <topology evidence="1 7">Multi-pass membrane protein</topology>
    </subcellularLocation>
</comment>
<dbReference type="GO" id="GO:0006950">
    <property type="term" value="P:response to stress"/>
    <property type="evidence" value="ECO:0007669"/>
    <property type="project" value="UniProtKB-ARBA"/>
</dbReference>
<sequence>MGTDALRLPPTSSHSSFCLKLAVFSFSFHQLCFLPKGHLASRTSIPTPHPILFNSHSFLSLATQKVLPYIQQLSLPPFSIEHNPQSQHDTMAEIMDAYWRAPAIARTFATAVLVTSIGCHMGILPYSWFYFHYLQIFKLPPEIWRFVTSFLLTGPQLGIVMDTYFVFQYVSQLETTHPKFGRKEDLLWYLVFCGLVIIVLAQYFLGSAFFLSALVLALCYTATQDQRGQKAGFFFFTVPAQLVPVCMLGATLLMAGSHAMLLQLTGLVAAHLHDFLTRLYPEFGGGSNWIPTPGFFSRFVTTPRFMQRGYGTAFRPVQSSGSSTGAQGSGPLPDSWKTRGHGHRLG</sequence>
<evidence type="ECO:0000256" key="1">
    <source>
        <dbReference type="ARBA" id="ARBA00004477"/>
    </source>
</evidence>
<keyword evidence="10" id="KW-1185">Reference proteome</keyword>
<feature type="transmembrane region" description="Helical" evidence="7">
    <location>
        <begin position="108"/>
        <end position="131"/>
    </location>
</feature>
<evidence type="ECO:0000256" key="8">
    <source>
        <dbReference type="SAM" id="MobiDB-lite"/>
    </source>
</evidence>
<protein>
    <recommendedName>
        <fullName evidence="7">Derlin</fullName>
    </recommendedName>
</protein>
<feature type="transmembrane region" description="Helical" evidence="7">
    <location>
        <begin position="143"/>
        <end position="167"/>
    </location>
</feature>
<organism evidence="9 10">
    <name type="scientific">Cytospora mali</name>
    <name type="common">Apple Valsa canker fungus</name>
    <name type="synonym">Valsa mali</name>
    <dbReference type="NCBI Taxonomy" id="578113"/>
    <lineage>
        <taxon>Eukaryota</taxon>
        <taxon>Fungi</taxon>
        <taxon>Dikarya</taxon>
        <taxon>Ascomycota</taxon>
        <taxon>Pezizomycotina</taxon>
        <taxon>Sordariomycetes</taxon>
        <taxon>Sordariomycetidae</taxon>
        <taxon>Diaporthales</taxon>
        <taxon>Cytosporaceae</taxon>
        <taxon>Cytospora</taxon>
    </lineage>
</organism>
<feature type="region of interest" description="Disordered" evidence="8">
    <location>
        <begin position="315"/>
        <end position="346"/>
    </location>
</feature>
<dbReference type="SUPFAM" id="SSF144091">
    <property type="entry name" value="Rhomboid-like"/>
    <property type="match status" value="1"/>
</dbReference>
<evidence type="ECO:0000256" key="4">
    <source>
        <dbReference type="ARBA" id="ARBA00022824"/>
    </source>
</evidence>
<dbReference type="EMBL" id="CM003104">
    <property type="protein sequence ID" value="KUI71046.1"/>
    <property type="molecule type" value="Genomic_DNA"/>
</dbReference>
<dbReference type="GO" id="GO:0005789">
    <property type="term" value="C:endoplasmic reticulum membrane"/>
    <property type="evidence" value="ECO:0007669"/>
    <property type="project" value="UniProtKB-SubCell"/>
</dbReference>
<dbReference type="OrthoDB" id="19102at2759"/>
<accession>A0A194W3D7</accession>
<dbReference type="AlphaFoldDB" id="A0A194W3D7"/>
<feature type="transmembrane region" description="Helical" evidence="7">
    <location>
        <begin position="187"/>
        <end position="220"/>
    </location>
</feature>
<keyword evidence="5 7" id="KW-1133">Transmembrane helix</keyword>
<feature type="transmembrane region" description="Helical" evidence="7">
    <location>
        <begin position="232"/>
        <end position="255"/>
    </location>
</feature>